<evidence type="ECO:0000256" key="11">
    <source>
        <dbReference type="SAM" id="SignalP"/>
    </source>
</evidence>
<dbReference type="CDD" id="cd00063">
    <property type="entry name" value="FN3"/>
    <property type="match status" value="7"/>
</dbReference>
<evidence type="ECO:0000259" key="13">
    <source>
        <dbReference type="PROSITE" id="PS51406"/>
    </source>
</evidence>
<dbReference type="InterPro" id="IPR000742">
    <property type="entry name" value="EGF"/>
</dbReference>
<organism evidence="14 15">
    <name type="scientific">Pagothenia borchgrevinki</name>
    <name type="common">Bald rockcod</name>
    <name type="synonym">Trematomus borchgrevinki</name>
    <dbReference type="NCBI Taxonomy" id="8213"/>
    <lineage>
        <taxon>Eukaryota</taxon>
        <taxon>Metazoa</taxon>
        <taxon>Chordata</taxon>
        <taxon>Craniata</taxon>
        <taxon>Vertebrata</taxon>
        <taxon>Euteleostomi</taxon>
        <taxon>Actinopterygii</taxon>
        <taxon>Neopterygii</taxon>
        <taxon>Teleostei</taxon>
        <taxon>Neoteleostei</taxon>
        <taxon>Acanthomorphata</taxon>
        <taxon>Eupercaria</taxon>
        <taxon>Perciformes</taxon>
        <taxon>Notothenioidei</taxon>
        <taxon>Nototheniidae</taxon>
        <taxon>Pagothenia</taxon>
    </lineage>
</organism>
<keyword evidence="4" id="KW-0272">Extracellular matrix</keyword>
<evidence type="ECO:0000259" key="12">
    <source>
        <dbReference type="PROSITE" id="PS50853"/>
    </source>
</evidence>
<name>A0ABD2GLZ8_PAGBO</name>
<dbReference type="CDD" id="cd00087">
    <property type="entry name" value="FReD"/>
    <property type="match status" value="1"/>
</dbReference>
<dbReference type="Pfam" id="PF00041">
    <property type="entry name" value="fn3"/>
    <property type="match status" value="7"/>
</dbReference>
<evidence type="ECO:0000256" key="4">
    <source>
        <dbReference type="ARBA" id="ARBA00022530"/>
    </source>
</evidence>
<dbReference type="Gene3D" id="3.90.215.10">
    <property type="entry name" value="Gamma Fibrinogen, chain A, domain 1"/>
    <property type="match status" value="1"/>
</dbReference>
<feature type="domain" description="Fibronectin type-III" evidence="12">
    <location>
        <begin position="794"/>
        <end position="882"/>
    </location>
</feature>
<dbReference type="InterPro" id="IPR036116">
    <property type="entry name" value="FN3_sf"/>
</dbReference>
<dbReference type="AlphaFoldDB" id="A0ABD2GLZ8"/>
<feature type="chain" id="PRO_5044795304" description="Tenascin N" evidence="11">
    <location>
        <begin position="26"/>
        <end position="1120"/>
    </location>
</feature>
<accession>A0ABD2GLZ8</accession>
<dbReference type="InterPro" id="IPR020837">
    <property type="entry name" value="Fibrinogen_CS"/>
</dbReference>
<dbReference type="SMART" id="SM00186">
    <property type="entry name" value="FBG"/>
    <property type="match status" value="1"/>
</dbReference>
<dbReference type="InterPro" id="IPR013783">
    <property type="entry name" value="Ig-like_fold"/>
</dbReference>
<evidence type="ECO:0000313" key="15">
    <source>
        <dbReference type="Proteomes" id="UP001619887"/>
    </source>
</evidence>
<feature type="domain" description="Fibrinogen C-terminal" evidence="13">
    <location>
        <begin position="880"/>
        <end position="1096"/>
    </location>
</feature>
<feature type="domain" description="Fibronectin type-III" evidence="12">
    <location>
        <begin position="704"/>
        <end position="793"/>
    </location>
</feature>
<evidence type="ECO:0008006" key="16">
    <source>
        <dbReference type="Google" id="ProtNLM"/>
    </source>
</evidence>
<dbReference type="SMART" id="SM00181">
    <property type="entry name" value="EGF"/>
    <property type="match status" value="4"/>
</dbReference>
<dbReference type="FunFam" id="2.60.40.10:FF:000099">
    <property type="entry name" value="Fibronectin 1"/>
    <property type="match status" value="4"/>
</dbReference>
<dbReference type="InterPro" id="IPR003961">
    <property type="entry name" value="FN3_dom"/>
</dbReference>
<dbReference type="EMBL" id="JBIYXZ010002077">
    <property type="protein sequence ID" value="KAL3055146.1"/>
    <property type="molecule type" value="Genomic_DNA"/>
</dbReference>
<reference evidence="14 15" key="1">
    <citation type="journal article" date="2022" name="G3 (Bethesda)">
        <title>Evaluating Illumina-, Nanopore-, and PacBio-based genome assembly strategies with the bald notothen, Trematomus borchgrevinki.</title>
        <authorList>
            <person name="Rayamajhi N."/>
            <person name="Cheng C.C."/>
            <person name="Catchen J.M."/>
        </authorList>
    </citation>
    <scope>NUCLEOTIDE SEQUENCE [LARGE SCALE GENOMIC DNA]</scope>
    <source>
        <strain evidence="14">AGRC-2024</strain>
    </source>
</reference>
<feature type="domain" description="Fibronectin type-III" evidence="12">
    <location>
        <begin position="440"/>
        <end position="527"/>
    </location>
</feature>
<keyword evidence="7" id="KW-0677">Repeat</keyword>
<feature type="domain" description="Fibronectin type-III" evidence="12">
    <location>
        <begin position="528"/>
        <end position="615"/>
    </location>
</feature>
<dbReference type="Gene3D" id="2.60.40.10">
    <property type="entry name" value="Immunoglobulins"/>
    <property type="match status" value="7"/>
</dbReference>
<dbReference type="PROSITE" id="PS00514">
    <property type="entry name" value="FIBRINOGEN_C_1"/>
    <property type="match status" value="1"/>
</dbReference>
<dbReference type="Pfam" id="PF00147">
    <property type="entry name" value="Fibrinogen_C"/>
    <property type="match status" value="1"/>
</dbReference>
<keyword evidence="9" id="KW-0325">Glycoprotein</keyword>
<dbReference type="PANTHER" id="PTHR46708">
    <property type="entry name" value="TENASCIN"/>
    <property type="match status" value="1"/>
</dbReference>
<dbReference type="SUPFAM" id="SSF56496">
    <property type="entry name" value="Fibrinogen C-terminal domain-like"/>
    <property type="match status" value="1"/>
</dbReference>
<dbReference type="FunFam" id="2.10.25.10:FF:000001">
    <property type="entry name" value="Tenascin C"/>
    <property type="match status" value="3"/>
</dbReference>
<feature type="domain" description="Fibronectin type-III" evidence="12">
    <location>
        <begin position="260"/>
        <end position="352"/>
    </location>
</feature>
<dbReference type="InterPro" id="IPR036056">
    <property type="entry name" value="Fibrinogen-like_C"/>
</dbReference>
<gene>
    <name evidence="14" type="ORF">OYC64_017951</name>
</gene>
<evidence type="ECO:0000256" key="3">
    <source>
        <dbReference type="ARBA" id="ARBA00022525"/>
    </source>
</evidence>
<evidence type="ECO:0000256" key="10">
    <source>
        <dbReference type="SAM" id="MobiDB-lite"/>
    </source>
</evidence>
<evidence type="ECO:0000313" key="14">
    <source>
        <dbReference type="EMBL" id="KAL3055146.1"/>
    </source>
</evidence>
<comment type="caution">
    <text evidence="14">The sequence shown here is derived from an EMBL/GenBank/DDBJ whole genome shotgun (WGS) entry which is preliminary data.</text>
</comment>
<evidence type="ECO:0000256" key="9">
    <source>
        <dbReference type="ARBA" id="ARBA00023180"/>
    </source>
</evidence>
<dbReference type="SMART" id="SM00060">
    <property type="entry name" value="FN3"/>
    <property type="match status" value="7"/>
</dbReference>
<dbReference type="Gene3D" id="2.10.25.10">
    <property type="entry name" value="Laminin"/>
    <property type="match status" value="3"/>
</dbReference>
<dbReference type="PROSITE" id="PS50853">
    <property type="entry name" value="FN3"/>
    <property type="match status" value="6"/>
</dbReference>
<feature type="domain" description="Fibronectin type-III" evidence="12">
    <location>
        <begin position="616"/>
        <end position="703"/>
    </location>
</feature>
<evidence type="ECO:0000256" key="7">
    <source>
        <dbReference type="ARBA" id="ARBA00022737"/>
    </source>
</evidence>
<reference evidence="14 15" key="2">
    <citation type="journal article" date="2024" name="G3 (Bethesda)">
        <title>The genome of the cryopelagic Antarctic bald notothen, Trematomus borchgrevinki.</title>
        <authorList>
            <person name="Rayamajhi N."/>
            <person name="Rivera-Colon A.G."/>
            <person name="Minhas B.F."/>
            <person name="Cheng C.C."/>
            <person name="Catchen J.M."/>
        </authorList>
    </citation>
    <scope>NUCLEOTIDE SEQUENCE [LARGE SCALE GENOMIC DNA]</scope>
    <source>
        <strain evidence="14">AGRC-2024</strain>
    </source>
</reference>
<feature type="signal peptide" evidence="11">
    <location>
        <begin position="1"/>
        <end position="25"/>
    </location>
</feature>
<keyword evidence="15" id="KW-1185">Reference proteome</keyword>
<dbReference type="CDD" id="cd00054">
    <property type="entry name" value="EGF_CA"/>
    <property type="match status" value="1"/>
</dbReference>
<proteinExistence type="inferred from homology"/>
<comment type="subcellular location">
    <subcellularLocation>
        <location evidence="1">Secreted</location>
        <location evidence="1">Extracellular space</location>
        <location evidence="1">Extracellular matrix</location>
    </subcellularLocation>
</comment>
<feature type="region of interest" description="Disordered" evidence="10">
    <location>
        <begin position="1099"/>
        <end position="1120"/>
    </location>
</feature>
<dbReference type="InterPro" id="IPR002181">
    <property type="entry name" value="Fibrinogen_a/b/g_C_dom"/>
</dbReference>
<keyword evidence="3" id="KW-0964">Secreted</keyword>
<sequence>MTSSLLWRALCLLVTLCTVSHFSSATHHPGPSAPEQGVTFSHVYKIDIPGTSSCKLESLPAQDETGLQTETTSNGENDITFRHNIRLQTPKCDCEDSESFKSLLYRVNGLEEEVTYLKTACTQGCCGGGGAAGVDTSCSGHGTYQPETCSCLCNPGWEGPDCSVSSCPDECNDNGRCVDRKCVCLQGYTGEDCSQLICPDDCNDKGQCVDGKCVCFPHFTGEDCSVQKCPNDCIGNGQCVDGQCICEEGFYGEDCSLVLGPQGLRLVQVTDVSLLVEWESVRGAEYYILTYHPKDDESALKQVKVPNTENSHLITGLSPGVTYIVQVYAVIKEIQSEADKVEATTDVSTVDGIRVLGQTEVSIKVDWKNPRSEVDHFRLTHINPAGQEEELNVKRSQEARTKHTIVGLFPGTEYQISVQAIKGTSEGKPSSVTGATDIDSPTNLVTTEVTEDTATVSWDRVQAEIEGYMLSYTSADGSSSDIPVGRESTSYRLVGLKPGVLHTVYIWAFKGDKVSKKSSTEAETELDAPTNFLARDETESSFRVSWDHTKAEVDGYMLSYSSSEGLSEEIPVRSESTSYVLTGLRPGVLYTVHIWAIKGSKPSRKISTQAETDLDAPANLLARDETESSFSVSWDPVQAEIDGYILTYSSSEGSSEEIPVGSDSSSYRLTGLRPGVLYTVYIWAIKGSKASKKTSTQAQTDLDAPANLLARDETESSFSVSWDPVQAEIDGYILTYSSSEGSSEEIPVGSDSSSYRLTGLRPGVLYTVYIWAIKGSKASSKISTKAETDIDAPKELKATDVSLESALMTWVPPLADIEGYILTYRYEEGNMETVEKQIGASESSFALSSLETGKKYIVTIIAYRGSKRSKVVETFFKTVGLVNPFPVDCTQVMKNGNKKSGIYTLYLNNDRSKPFEGFCDMKTDGGGWLVLQRRNTGKLDFMKRWKQCIAGFGNLTEEFWIGLDKIYELTNTPTQYELRIELGLGAERAYAVYDDFKIATVKQKFRLTIGKYSGTAGDAMTYHQGRPWTTIDNDNDIALGNCALTHRGAWWYKNCHLANLNGRWGDSRHSLGVNWEPWKGHLVSLDFTEMKIRPLGAMSSRKRRSLMAREKSRATNPQKK</sequence>
<dbReference type="FunFam" id="3.90.215.10:FF:000001">
    <property type="entry name" value="Tenascin isoform 1"/>
    <property type="match status" value="1"/>
</dbReference>
<dbReference type="InterPro" id="IPR050991">
    <property type="entry name" value="ECM_Regulatory_Proteins"/>
</dbReference>
<evidence type="ECO:0000256" key="8">
    <source>
        <dbReference type="ARBA" id="ARBA00023157"/>
    </source>
</evidence>
<keyword evidence="5" id="KW-0245">EGF-like domain</keyword>
<evidence type="ECO:0000256" key="2">
    <source>
        <dbReference type="ARBA" id="ARBA00008673"/>
    </source>
</evidence>
<dbReference type="Pfam" id="PF25024">
    <property type="entry name" value="EGF_TEN"/>
    <property type="match status" value="1"/>
</dbReference>
<comment type="similarity">
    <text evidence="2">Belongs to the tenascin family.</text>
</comment>
<dbReference type="PROSITE" id="PS00022">
    <property type="entry name" value="EGF_1"/>
    <property type="match status" value="2"/>
</dbReference>
<dbReference type="SUPFAM" id="SSF49265">
    <property type="entry name" value="Fibronectin type III"/>
    <property type="match status" value="4"/>
</dbReference>
<evidence type="ECO:0000256" key="5">
    <source>
        <dbReference type="ARBA" id="ARBA00022536"/>
    </source>
</evidence>
<keyword evidence="6 11" id="KW-0732">Signal</keyword>
<evidence type="ECO:0000256" key="1">
    <source>
        <dbReference type="ARBA" id="ARBA00004498"/>
    </source>
</evidence>
<evidence type="ECO:0000256" key="6">
    <source>
        <dbReference type="ARBA" id="ARBA00022729"/>
    </source>
</evidence>
<dbReference type="PROSITE" id="PS01186">
    <property type="entry name" value="EGF_2"/>
    <property type="match status" value="2"/>
</dbReference>
<protein>
    <recommendedName>
        <fullName evidence="16">Tenascin N</fullName>
    </recommendedName>
</protein>
<dbReference type="PANTHER" id="PTHR46708:SF12">
    <property type="entry name" value="TENASCIN N"/>
    <property type="match status" value="1"/>
</dbReference>
<dbReference type="InterPro" id="IPR014716">
    <property type="entry name" value="Fibrinogen_a/b/g_C_1"/>
</dbReference>
<keyword evidence="8" id="KW-1015">Disulfide bond</keyword>
<dbReference type="Proteomes" id="UP001619887">
    <property type="component" value="Unassembled WGS sequence"/>
</dbReference>
<dbReference type="PROSITE" id="PS51406">
    <property type="entry name" value="FIBRINOGEN_C_2"/>
    <property type="match status" value="1"/>
</dbReference>
<dbReference type="NCBIfam" id="NF040941">
    <property type="entry name" value="GGGWT_bact"/>
    <property type="match status" value="1"/>
</dbReference>